<evidence type="ECO:0000259" key="11">
    <source>
        <dbReference type="SMART" id="SM00479"/>
    </source>
</evidence>
<dbReference type="InterPro" id="IPR036397">
    <property type="entry name" value="RNaseH_sf"/>
</dbReference>
<evidence type="ECO:0000256" key="8">
    <source>
        <dbReference type="ARBA" id="ARBA00023033"/>
    </source>
</evidence>
<dbReference type="FunFam" id="3.30.420.10:FF:000068">
    <property type="entry name" value="Exonuclease domain-containing protein 1"/>
    <property type="match status" value="1"/>
</dbReference>
<keyword evidence="5" id="KW-0521">NADP</keyword>
<dbReference type="GO" id="GO:0000175">
    <property type="term" value="F:3'-5'-RNA exonuclease activity"/>
    <property type="evidence" value="ECO:0007669"/>
    <property type="project" value="InterPro"/>
</dbReference>
<dbReference type="SMART" id="SM00479">
    <property type="entry name" value="EXOIII"/>
    <property type="match status" value="1"/>
</dbReference>
<name>A0A9E7HTC0_9LILI</name>
<dbReference type="InterPro" id="IPR012337">
    <property type="entry name" value="RNaseH-like_sf"/>
</dbReference>
<keyword evidence="7 9" id="KW-0408">Iron</keyword>
<evidence type="ECO:0000256" key="7">
    <source>
        <dbReference type="ARBA" id="ARBA00023004"/>
    </source>
</evidence>
<evidence type="ECO:0000256" key="2">
    <source>
        <dbReference type="ARBA" id="ARBA00010617"/>
    </source>
</evidence>
<dbReference type="Gene3D" id="1.10.630.10">
    <property type="entry name" value="Cytochrome P450"/>
    <property type="match status" value="1"/>
</dbReference>
<dbReference type="InterPro" id="IPR036396">
    <property type="entry name" value="Cyt_P450_sf"/>
</dbReference>
<dbReference type="Proteomes" id="UP001055439">
    <property type="component" value="Chromosome 8"/>
</dbReference>
<dbReference type="PROSITE" id="PS00086">
    <property type="entry name" value="CYTOCHROME_P450"/>
    <property type="match status" value="1"/>
</dbReference>
<dbReference type="GO" id="GO:0020037">
    <property type="term" value="F:heme binding"/>
    <property type="evidence" value="ECO:0007669"/>
    <property type="project" value="InterPro"/>
</dbReference>
<sequence length="941" mass="105985">MVGRVSELPADVVLVLFVDKMQGNREASPGCPKDNASHSNSQESGNVVQRFPELKDGKDLPVCDFTKANNSMIWEPYAILNQGYSGPFYRQETFALPFPHPDFLMLRQVQLNAFENNVYPVNRDYPFPVENGFSYMPPFKMFSQVHPHKFQIQEFQYFVVIDFEATCDKERNPHPQEIIEFPSVLVNSATGQLEAVFQTYVRPAYHQHLTDFCKELTGIQQIQVDRGVPLSEALLMHDKWLEKKGIKHKNFAVVTWSNWDCRVMLESECKFKRIRKPPYFNRWINLKVPFQEMFQGVRCNLKEAVQLAGLTWEGRAHCGLDDARNTARLLVHLMDMGFKFSITNSLMSQTSEFPVKYETSRNLLLDQNQHTQKPKELVGGPFQFHPFVNSGGKERQMFCYCGVLSSKCVVRKPGPTQGRCFFGCGNWTASRRASTTMQIDPFIAATGVLCLLIHLLLRRFLHRSPSRLPLPPGPRGFPVLGALPLVGLQAHTALASLAQRYGPIMYLRMGSCGCVVASDAGAARAFLKAHDAQFANRPNVISAMDVTYHFQNMVFANYGPKWKLLRKLCSLHLLGGKALADWAPVRRAEFGDMVRSMHRAAAEGRPVVLPEVLVCALANIIGQIVVSKRVFDVQGNESNQYKDMIVELLTGGGLFNIGDFVPAIAWMDLQRVQAKLRRVHVRFDAMVTKLLEEHEATKEERRGRPDFIDTIMANREGEDGETITDANVKAIIFDLFTAGTDTSAVVVEWALAEMLKNPSILRRLQSEIDSVVGRGRMVQESDLPKLPYLQAVCKEALRLHPSTPLGLPHFSFKECEVNGYHIPGNTRLLVNIWAIGRDPAAWDDPLAFDPDRFVSGEAVKIDPQGNDFELIPFGAGRRICAGKLVGMVFVQYMLATLVHSFDWKLPEGEELDMEEKFGLALPKAVPLKALLTPRLAPEAYI</sequence>
<evidence type="ECO:0000256" key="6">
    <source>
        <dbReference type="ARBA" id="ARBA00023002"/>
    </source>
</evidence>
<dbReference type="OrthoDB" id="6764281at2759"/>
<gene>
    <name evidence="12" type="ORF">MUK42_17622</name>
</gene>
<dbReference type="PRINTS" id="PR00463">
    <property type="entry name" value="EP450I"/>
</dbReference>
<keyword evidence="3 9" id="KW-0349">Heme</keyword>
<dbReference type="GO" id="GO:0005506">
    <property type="term" value="F:iron ion binding"/>
    <property type="evidence" value="ECO:0007669"/>
    <property type="project" value="InterPro"/>
</dbReference>
<dbReference type="GO" id="GO:0003676">
    <property type="term" value="F:nucleic acid binding"/>
    <property type="evidence" value="ECO:0007669"/>
    <property type="project" value="InterPro"/>
</dbReference>
<keyword evidence="13" id="KW-1185">Reference proteome</keyword>
<feature type="binding site" description="axial binding residue" evidence="9">
    <location>
        <position position="880"/>
    </location>
    <ligand>
        <name>heme</name>
        <dbReference type="ChEBI" id="CHEBI:30413"/>
    </ligand>
    <ligandPart>
        <name>Fe</name>
        <dbReference type="ChEBI" id="CHEBI:18248"/>
    </ligandPart>
</feature>
<dbReference type="PANTHER" id="PTHR47944:SF18">
    <property type="entry name" value="FLAVONOID 3'-MONOOXYGENASE"/>
    <property type="match status" value="1"/>
</dbReference>
<comment type="similarity">
    <text evidence="2">Belongs to the cytochrome P450 family.</text>
</comment>
<dbReference type="InterPro" id="IPR002401">
    <property type="entry name" value="Cyt_P450_E_grp-I"/>
</dbReference>
<keyword evidence="8" id="KW-0503">Monooxygenase</keyword>
<dbReference type="CDD" id="cd06133">
    <property type="entry name" value="ERI-1_3'hExo_like"/>
    <property type="match status" value="1"/>
</dbReference>
<dbReference type="EMBL" id="CP097510">
    <property type="protein sequence ID" value="URE39181.1"/>
    <property type="molecule type" value="Genomic_DNA"/>
</dbReference>
<evidence type="ECO:0000313" key="12">
    <source>
        <dbReference type="EMBL" id="URE39181.1"/>
    </source>
</evidence>
<evidence type="ECO:0000256" key="4">
    <source>
        <dbReference type="ARBA" id="ARBA00022723"/>
    </source>
</evidence>
<dbReference type="GO" id="GO:0016705">
    <property type="term" value="F:oxidoreductase activity, acting on paired donors, with incorporation or reduction of molecular oxygen"/>
    <property type="evidence" value="ECO:0007669"/>
    <property type="project" value="InterPro"/>
</dbReference>
<keyword evidence="6" id="KW-0560">Oxidoreductase</keyword>
<organism evidence="12 13">
    <name type="scientific">Musa troglodytarum</name>
    <name type="common">fe'i banana</name>
    <dbReference type="NCBI Taxonomy" id="320322"/>
    <lineage>
        <taxon>Eukaryota</taxon>
        <taxon>Viridiplantae</taxon>
        <taxon>Streptophyta</taxon>
        <taxon>Embryophyta</taxon>
        <taxon>Tracheophyta</taxon>
        <taxon>Spermatophyta</taxon>
        <taxon>Magnoliopsida</taxon>
        <taxon>Liliopsida</taxon>
        <taxon>Zingiberales</taxon>
        <taxon>Musaceae</taxon>
        <taxon>Musa</taxon>
    </lineage>
</organism>
<evidence type="ECO:0000256" key="1">
    <source>
        <dbReference type="ARBA" id="ARBA00001971"/>
    </source>
</evidence>
<evidence type="ECO:0000256" key="9">
    <source>
        <dbReference type="PIRSR" id="PIRSR602401-1"/>
    </source>
</evidence>
<feature type="compositionally biased region" description="Polar residues" evidence="10">
    <location>
        <begin position="37"/>
        <end position="46"/>
    </location>
</feature>
<dbReference type="InterPro" id="IPR013520">
    <property type="entry name" value="Ribonucl_H"/>
</dbReference>
<dbReference type="SUPFAM" id="SSF53098">
    <property type="entry name" value="Ribonuclease H-like"/>
    <property type="match status" value="1"/>
</dbReference>
<protein>
    <submittedName>
        <fullName evidence="12">Cytochrome P450</fullName>
    </submittedName>
</protein>
<dbReference type="SUPFAM" id="SSF48264">
    <property type="entry name" value="Cytochrome P450"/>
    <property type="match status" value="1"/>
</dbReference>
<accession>A0A9E7HTC0</accession>
<evidence type="ECO:0000313" key="13">
    <source>
        <dbReference type="Proteomes" id="UP001055439"/>
    </source>
</evidence>
<dbReference type="InterPro" id="IPR001128">
    <property type="entry name" value="Cyt_P450"/>
</dbReference>
<dbReference type="Pfam" id="PF00067">
    <property type="entry name" value="p450"/>
    <property type="match status" value="1"/>
</dbReference>
<keyword evidence="4 9" id="KW-0479">Metal-binding</keyword>
<dbReference type="PANTHER" id="PTHR47944">
    <property type="entry name" value="CYTOCHROME P450 98A9"/>
    <property type="match status" value="1"/>
</dbReference>
<feature type="region of interest" description="Disordered" evidence="10">
    <location>
        <begin position="24"/>
        <end position="46"/>
    </location>
</feature>
<dbReference type="Pfam" id="PF00929">
    <property type="entry name" value="RNase_T"/>
    <property type="match status" value="1"/>
</dbReference>
<dbReference type="AlphaFoldDB" id="A0A9E7HTC0"/>
<dbReference type="PRINTS" id="PR00385">
    <property type="entry name" value="P450"/>
</dbReference>
<comment type="cofactor">
    <cofactor evidence="1 9">
        <name>heme</name>
        <dbReference type="ChEBI" id="CHEBI:30413"/>
    </cofactor>
</comment>
<dbReference type="GO" id="GO:0004497">
    <property type="term" value="F:monooxygenase activity"/>
    <property type="evidence" value="ECO:0007669"/>
    <property type="project" value="UniProtKB-KW"/>
</dbReference>
<evidence type="ECO:0000256" key="3">
    <source>
        <dbReference type="ARBA" id="ARBA00022617"/>
    </source>
</evidence>
<proteinExistence type="inferred from homology"/>
<feature type="domain" description="Exonuclease" evidence="11">
    <location>
        <begin position="157"/>
        <end position="339"/>
    </location>
</feature>
<dbReference type="FunFam" id="1.10.630.10:FF:000126">
    <property type="entry name" value="Predicted protein"/>
    <property type="match status" value="1"/>
</dbReference>
<dbReference type="Gene3D" id="3.30.420.10">
    <property type="entry name" value="Ribonuclease H-like superfamily/Ribonuclease H"/>
    <property type="match status" value="1"/>
</dbReference>
<evidence type="ECO:0000256" key="10">
    <source>
        <dbReference type="SAM" id="MobiDB-lite"/>
    </source>
</evidence>
<evidence type="ECO:0000256" key="5">
    <source>
        <dbReference type="ARBA" id="ARBA00022857"/>
    </source>
</evidence>
<dbReference type="InterPro" id="IPR047201">
    <property type="entry name" value="ERI-1_3'hExo-like"/>
</dbReference>
<dbReference type="InterPro" id="IPR017972">
    <property type="entry name" value="Cyt_P450_CS"/>
</dbReference>
<reference evidence="12" key="1">
    <citation type="submission" date="2022-05" db="EMBL/GenBank/DDBJ databases">
        <title>The Musa troglodytarum L. genome provides insights into the mechanism of non-climacteric behaviour and enrichment of carotenoids.</title>
        <authorList>
            <person name="Wang J."/>
        </authorList>
    </citation>
    <scope>NUCLEOTIDE SEQUENCE</scope>
    <source>
        <tissue evidence="12">Leaf</tissue>
    </source>
</reference>